<dbReference type="Gene3D" id="3.20.20.30">
    <property type="entry name" value="Luciferase-like domain"/>
    <property type="match status" value="1"/>
</dbReference>
<protein>
    <recommendedName>
        <fullName evidence="2">Luciferase-like domain-containing protein</fullName>
    </recommendedName>
</protein>
<reference evidence="1" key="1">
    <citation type="submission" date="2018-05" db="EMBL/GenBank/DDBJ databases">
        <authorList>
            <person name="Lanie J.A."/>
            <person name="Ng W.-L."/>
            <person name="Kazmierczak K.M."/>
            <person name="Andrzejewski T.M."/>
            <person name="Davidsen T.M."/>
            <person name="Wayne K.J."/>
            <person name="Tettelin H."/>
            <person name="Glass J.I."/>
            <person name="Rusch D."/>
            <person name="Podicherti R."/>
            <person name="Tsui H.-C.T."/>
            <person name="Winkler M.E."/>
        </authorList>
    </citation>
    <scope>NUCLEOTIDE SEQUENCE</scope>
</reference>
<sequence length="67" mass="7530">MMINKIKIGAFLPSAGELPSKYGVNNMATKLEELGFSSLWVSDHILMPEIIKADYPFAKDRKATWNT</sequence>
<evidence type="ECO:0008006" key="2">
    <source>
        <dbReference type="Google" id="ProtNLM"/>
    </source>
</evidence>
<gene>
    <name evidence="1" type="ORF">METZ01_LOCUS135221</name>
</gene>
<name>A0A381Z0W7_9ZZZZ</name>
<dbReference type="InterPro" id="IPR036661">
    <property type="entry name" value="Luciferase-like_sf"/>
</dbReference>
<feature type="non-terminal residue" evidence="1">
    <location>
        <position position="67"/>
    </location>
</feature>
<dbReference type="EMBL" id="UINC01019455">
    <property type="protein sequence ID" value="SVA82367.1"/>
    <property type="molecule type" value="Genomic_DNA"/>
</dbReference>
<dbReference type="GO" id="GO:0016705">
    <property type="term" value="F:oxidoreductase activity, acting on paired donors, with incorporation or reduction of molecular oxygen"/>
    <property type="evidence" value="ECO:0007669"/>
    <property type="project" value="InterPro"/>
</dbReference>
<organism evidence="1">
    <name type="scientific">marine metagenome</name>
    <dbReference type="NCBI Taxonomy" id="408172"/>
    <lineage>
        <taxon>unclassified sequences</taxon>
        <taxon>metagenomes</taxon>
        <taxon>ecological metagenomes</taxon>
    </lineage>
</organism>
<dbReference type="AlphaFoldDB" id="A0A381Z0W7"/>
<accession>A0A381Z0W7</accession>
<proteinExistence type="predicted"/>
<evidence type="ECO:0000313" key="1">
    <source>
        <dbReference type="EMBL" id="SVA82367.1"/>
    </source>
</evidence>